<dbReference type="Proteomes" id="UP001378592">
    <property type="component" value="Unassembled WGS sequence"/>
</dbReference>
<accession>A0AAN9WKY6</accession>
<feature type="region of interest" description="Disordered" evidence="1">
    <location>
        <begin position="56"/>
        <end position="99"/>
    </location>
</feature>
<sequence length="150" mass="16447">MTLCSRNACPEPGNYTINECVENALYAGSDGCNSCQCNAFRSFSWCTRKICLLSEATRPPPKTPQPPTAPLRPPFPTQRPPPSFASFGAPSPPRAPDDTPFRPFLLWNHAVATPTGNPAPLLRLVSGWLGRAFSPHRLNRTHSPHILRST</sequence>
<name>A0AAN9WKY6_9ORTH</name>
<evidence type="ECO:0000256" key="1">
    <source>
        <dbReference type="SAM" id="MobiDB-lite"/>
    </source>
</evidence>
<evidence type="ECO:0000313" key="3">
    <source>
        <dbReference type="Proteomes" id="UP001378592"/>
    </source>
</evidence>
<organism evidence="2 3">
    <name type="scientific">Gryllus longicercus</name>
    <dbReference type="NCBI Taxonomy" id="2509291"/>
    <lineage>
        <taxon>Eukaryota</taxon>
        <taxon>Metazoa</taxon>
        <taxon>Ecdysozoa</taxon>
        <taxon>Arthropoda</taxon>
        <taxon>Hexapoda</taxon>
        <taxon>Insecta</taxon>
        <taxon>Pterygota</taxon>
        <taxon>Neoptera</taxon>
        <taxon>Polyneoptera</taxon>
        <taxon>Orthoptera</taxon>
        <taxon>Ensifera</taxon>
        <taxon>Gryllidea</taxon>
        <taxon>Grylloidea</taxon>
        <taxon>Gryllidae</taxon>
        <taxon>Gryllinae</taxon>
        <taxon>Gryllus</taxon>
    </lineage>
</organism>
<dbReference type="EMBL" id="JAZDUA010000028">
    <property type="protein sequence ID" value="KAK7872148.1"/>
    <property type="molecule type" value="Genomic_DNA"/>
</dbReference>
<feature type="compositionally biased region" description="Pro residues" evidence="1">
    <location>
        <begin position="58"/>
        <end position="83"/>
    </location>
</feature>
<dbReference type="AlphaFoldDB" id="A0AAN9WKY6"/>
<reference evidence="2 3" key="1">
    <citation type="submission" date="2024-03" db="EMBL/GenBank/DDBJ databases">
        <title>The genome assembly and annotation of the cricket Gryllus longicercus Weissman &amp; Gray.</title>
        <authorList>
            <person name="Szrajer S."/>
            <person name="Gray D."/>
            <person name="Ylla G."/>
        </authorList>
    </citation>
    <scope>NUCLEOTIDE SEQUENCE [LARGE SCALE GENOMIC DNA]</scope>
    <source>
        <strain evidence="2">DAG 2021-001</strain>
        <tissue evidence="2">Whole body minus gut</tissue>
    </source>
</reference>
<proteinExistence type="predicted"/>
<protein>
    <submittedName>
        <fullName evidence="2">Uncharacterized protein</fullName>
    </submittedName>
</protein>
<keyword evidence="3" id="KW-1185">Reference proteome</keyword>
<gene>
    <name evidence="2" type="ORF">R5R35_001715</name>
</gene>
<evidence type="ECO:0000313" key="2">
    <source>
        <dbReference type="EMBL" id="KAK7872148.1"/>
    </source>
</evidence>
<comment type="caution">
    <text evidence="2">The sequence shown here is derived from an EMBL/GenBank/DDBJ whole genome shotgun (WGS) entry which is preliminary data.</text>
</comment>